<name>A0ABV1F381_9BACI</name>
<dbReference type="Proteomes" id="UP001465426">
    <property type="component" value="Unassembled WGS sequence"/>
</dbReference>
<organism evidence="1 2">
    <name type="scientific">Niallia hominis</name>
    <dbReference type="NCBI Taxonomy" id="3133173"/>
    <lineage>
        <taxon>Bacteria</taxon>
        <taxon>Bacillati</taxon>
        <taxon>Bacillota</taxon>
        <taxon>Bacilli</taxon>
        <taxon>Bacillales</taxon>
        <taxon>Bacillaceae</taxon>
        <taxon>Niallia</taxon>
    </lineage>
</organism>
<dbReference type="RefSeq" id="WP_048716973.1">
    <property type="nucleotide sequence ID" value="NZ_JBBMFN010000067.1"/>
</dbReference>
<keyword evidence="2" id="KW-1185">Reference proteome</keyword>
<protein>
    <recommendedName>
        <fullName evidence="3">Nudix hydrolase domain-containing protein</fullName>
    </recommendedName>
</protein>
<proteinExistence type="predicted"/>
<reference evidence="1 2" key="1">
    <citation type="submission" date="2024-03" db="EMBL/GenBank/DDBJ databases">
        <title>Human intestinal bacterial collection.</title>
        <authorList>
            <person name="Pauvert C."/>
            <person name="Hitch T.C.A."/>
            <person name="Clavel T."/>
        </authorList>
    </citation>
    <scope>NUCLEOTIDE SEQUENCE [LARGE SCALE GENOMIC DNA]</scope>
    <source>
        <strain evidence="1 2">CLA-SR-H024</strain>
    </source>
</reference>
<evidence type="ECO:0000313" key="1">
    <source>
        <dbReference type="EMBL" id="MEQ2467853.1"/>
    </source>
</evidence>
<gene>
    <name evidence="1" type="ORF">WMO63_19520</name>
</gene>
<evidence type="ECO:0000313" key="2">
    <source>
        <dbReference type="Proteomes" id="UP001465426"/>
    </source>
</evidence>
<sequence length="379" mass="43555">MSDLIVAVGKVLFKVVEWLLDQLLGDTYTHFKTRISKWLQRKIKGKSKRYQTIQQDDGVLWIAGRKTNFVVSGGSGEFAYDRNYIQTRYDDEYFELPQELKELRDKIEAREQMKKEQGLKHMYNTYQVALTNAFQTNTDIIEKPYPVLHFKRSDYYNFQATVASLDNYQLSSGETIREKYIDQAIQDLHVPSDVLSQGIGIVLTVVTADEKIVLTRRRADTGIRPNELDVSVVEAIDPYQDAVENSNGEQNSRKTIDLYKVAIRGLKQELGIVASPDQIHLLGFGVDLEYYQWNIIGTVKTELTSSQIIELKSSGIHGINELSKIEFIHHDHIKVAEVLRDQPLWSTAQIALYWTMVYDMGNPNKVFADRTFKSVFGRT</sequence>
<comment type="caution">
    <text evidence="1">The sequence shown here is derived from an EMBL/GenBank/DDBJ whole genome shotgun (WGS) entry which is preliminary data.</text>
</comment>
<dbReference type="EMBL" id="JBBMFN010000067">
    <property type="protein sequence ID" value="MEQ2467853.1"/>
    <property type="molecule type" value="Genomic_DNA"/>
</dbReference>
<accession>A0ABV1F381</accession>
<evidence type="ECO:0008006" key="3">
    <source>
        <dbReference type="Google" id="ProtNLM"/>
    </source>
</evidence>